<accession>A0A371DAR1</accession>
<dbReference type="EMBL" id="KZ857404">
    <property type="protein sequence ID" value="RDX49625.1"/>
    <property type="molecule type" value="Genomic_DNA"/>
</dbReference>
<evidence type="ECO:0000259" key="2">
    <source>
        <dbReference type="Pfam" id="PF26640"/>
    </source>
</evidence>
<keyword evidence="4" id="KW-1185">Reference proteome</keyword>
<protein>
    <submittedName>
        <fullName evidence="3">HET-domain-containing protein</fullName>
    </submittedName>
</protein>
<evidence type="ECO:0000313" key="4">
    <source>
        <dbReference type="Proteomes" id="UP000256964"/>
    </source>
</evidence>
<dbReference type="Pfam" id="PF06985">
    <property type="entry name" value="HET"/>
    <property type="match status" value="1"/>
</dbReference>
<sequence>MWVLSTDRTELHFFASPKDIPEEYAALSHVWNKPKDGPPEQSFQDIHRIQEKCAKDGTNPRNFVSEKIRRCCELAEKHGYKWVWIDTCCIDKMSSTELSEAINSMFHYYSLAAICYGYLRDVSGTAFSSRSNTEKRNSLLPDYRSWYNSIRASIWFSRGWTLQELIAPRFFVFLSRSWEVIGTKADFAELLHQVTDVEGDLSIPAAVLRLKASHTDFGIAQRMSWFGRWQTTRPEDQAYCLLGLFKIHMPPLYGEGNNVFRRLQEEILKQSADTTLFAWVGPSGSLFATSPRHFGSNWMQVVYKPPLVRQT</sequence>
<dbReference type="STRING" id="139420.A0A371DAR1"/>
<dbReference type="PANTHER" id="PTHR10622:SF10">
    <property type="entry name" value="HET DOMAIN-CONTAINING PROTEIN"/>
    <property type="match status" value="1"/>
</dbReference>
<organism evidence="3 4">
    <name type="scientific">Lentinus brumalis</name>
    <dbReference type="NCBI Taxonomy" id="2498619"/>
    <lineage>
        <taxon>Eukaryota</taxon>
        <taxon>Fungi</taxon>
        <taxon>Dikarya</taxon>
        <taxon>Basidiomycota</taxon>
        <taxon>Agaricomycotina</taxon>
        <taxon>Agaricomycetes</taxon>
        <taxon>Polyporales</taxon>
        <taxon>Polyporaceae</taxon>
        <taxon>Lentinus</taxon>
    </lineage>
</organism>
<dbReference type="OrthoDB" id="2726860at2759"/>
<feature type="domain" description="Heterokaryon incompatibility" evidence="1">
    <location>
        <begin position="24"/>
        <end position="164"/>
    </location>
</feature>
<dbReference type="AlphaFoldDB" id="A0A371DAR1"/>
<evidence type="ECO:0000259" key="1">
    <source>
        <dbReference type="Pfam" id="PF06985"/>
    </source>
</evidence>
<proteinExistence type="predicted"/>
<gene>
    <name evidence="3" type="ORF">OH76DRAFT_1350405</name>
</gene>
<dbReference type="Proteomes" id="UP000256964">
    <property type="component" value="Unassembled WGS sequence"/>
</dbReference>
<dbReference type="PANTHER" id="PTHR10622">
    <property type="entry name" value="HET DOMAIN-CONTAINING PROTEIN"/>
    <property type="match status" value="1"/>
</dbReference>
<name>A0A371DAR1_9APHY</name>
<dbReference type="Pfam" id="PF26640">
    <property type="entry name" value="DUF8212"/>
    <property type="match status" value="1"/>
</dbReference>
<reference evidence="3 4" key="1">
    <citation type="journal article" date="2018" name="Biotechnol. Biofuels">
        <title>Integrative visual omics of the white-rot fungus Polyporus brumalis exposes the biotechnological potential of its oxidative enzymes for delignifying raw plant biomass.</title>
        <authorList>
            <person name="Miyauchi S."/>
            <person name="Rancon A."/>
            <person name="Drula E."/>
            <person name="Hage H."/>
            <person name="Chaduli D."/>
            <person name="Favel A."/>
            <person name="Grisel S."/>
            <person name="Henrissat B."/>
            <person name="Herpoel-Gimbert I."/>
            <person name="Ruiz-Duenas F.J."/>
            <person name="Chevret D."/>
            <person name="Hainaut M."/>
            <person name="Lin J."/>
            <person name="Wang M."/>
            <person name="Pangilinan J."/>
            <person name="Lipzen A."/>
            <person name="Lesage-Meessen L."/>
            <person name="Navarro D."/>
            <person name="Riley R."/>
            <person name="Grigoriev I.V."/>
            <person name="Zhou S."/>
            <person name="Raouche S."/>
            <person name="Rosso M.N."/>
        </authorList>
    </citation>
    <scope>NUCLEOTIDE SEQUENCE [LARGE SCALE GENOMIC DNA]</scope>
    <source>
        <strain evidence="3 4">BRFM 1820</strain>
    </source>
</reference>
<dbReference type="InterPro" id="IPR010730">
    <property type="entry name" value="HET"/>
</dbReference>
<evidence type="ECO:0000313" key="3">
    <source>
        <dbReference type="EMBL" id="RDX49625.1"/>
    </source>
</evidence>
<feature type="domain" description="DUF8212" evidence="2">
    <location>
        <begin position="260"/>
        <end position="280"/>
    </location>
</feature>
<dbReference type="InterPro" id="IPR058525">
    <property type="entry name" value="DUF8212"/>
</dbReference>